<feature type="transmembrane region" description="Helical" evidence="7">
    <location>
        <begin position="125"/>
        <end position="148"/>
    </location>
</feature>
<feature type="transmembrane region" description="Helical" evidence="7">
    <location>
        <begin position="436"/>
        <end position="454"/>
    </location>
</feature>
<dbReference type="PANTHER" id="PTHR12385:SF14">
    <property type="entry name" value="CHOLINE TRANSPORTER-LIKE 2"/>
    <property type="match status" value="1"/>
</dbReference>
<evidence type="ECO:0000256" key="2">
    <source>
        <dbReference type="ARBA" id="ARBA00007168"/>
    </source>
</evidence>
<keyword evidence="4 7" id="KW-1133">Transmembrane helix</keyword>
<evidence type="ECO:0000313" key="9">
    <source>
        <dbReference type="Proteomes" id="UP001627154"/>
    </source>
</evidence>
<feature type="transmembrane region" description="Helical" evidence="7">
    <location>
        <begin position="401"/>
        <end position="424"/>
    </location>
</feature>
<evidence type="ECO:0000256" key="3">
    <source>
        <dbReference type="ARBA" id="ARBA00022692"/>
    </source>
</evidence>
<dbReference type="Proteomes" id="UP001627154">
    <property type="component" value="Unassembled WGS sequence"/>
</dbReference>
<keyword evidence="9" id="KW-1185">Reference proteome</keyword>
<gene>
    <name evidence="8" type="ORF">TKK_003905</name>
</gene>
<dbReference type="PANTHER" id="PTHR12385">
    <property type="entry name" value="CHOLINE TRANSPORTER-LIKE (SLC FAMILY 44)"/>
    <property type="match status" value="1"/>
</dbReference>
<evidence type="ECO:0000256" key="1">
    <source>
        <dbReference type="ARBA" id="ARBA00004141"/>
    </source>
</evidence>
<keyword evidence="5 7" id="KW-0472">Membrane</keyword>
<comment type="subcellular location">
    <subcellularLocation>
        <location evidence="7">Cell membrane</location>
        <topology evidence="7">Multi-pass membrane protein</topology>
    </subcellularLocation>
    <subcellularLocation>
        <location evidence="1">Membrane</location>
        <topology evidence="1">Multi-pass membrane protein</topology>
    </subcellularLocation>
</comment>
<organism evidence="8 9">
    <name type="scientific">Trichogramma kaykai</name>
    <dbReference type="NCBI Taxonomy" id="54128"/>
    <lineage>
        <taxon>Eukaryota</taxon>
        <taxon>Metazoa</taxon>
        <taxon>Ecdysozoa</taxon>
        <taxon>Arthropoda</taxon>
        <taxon>Hexapoda</taxon>
        <taxon>Insecta</taxon>
        <taxon>Pterygota</taxon>
        <taxon>Neoptera</taxon>
        <taxon>Endopterygota</taxon>
        <taxon>Hymenoptera</taxon>
        <taxon>Apocrita</taxon>
        <taxon>Proctotrupomorpha</taxon>
        <taxon>Chalcidoidea</taxon>
        <taxon>Trichogrammatidae</taxon>
        <taxon>Trichogramma</taxon>
    </lineage>
</organism>
<dbReference type="GO" id="GO:0022857">
    <property type="term" value="F:transmembrane transporter activity"/>
    <property type="evidence" value="ECO:0007669"/>
    <property type="project" value="UniProtKB-UniRule"/>
</dbReference>
<feature type="transmembrane region" description="Helical" evidence="7">
    <location>
        <begin position="154"/>
        <end position="174"/>
    </location>
</feature>
<feature type="transmembrane region" description="Helical" evidence="7">
    <location>
        <begin position="195"/>
        <end position="223"/>
    </location>
</feature>
<accession>A0ABD2XDZ1</accession>
<reference evidence="8 9" key="1">
    <citation type="journal article" date="2024" name="bioRxiv">
        <title>A reference genome for Trichogramma kaykai: A tiny desert-dwelling parasitoid wasp with competing sex-ratio distorters.</title>
        <authorList>
            <person name="Culotta J."/>
            <person name="Lindsey A.R."/>
        </authorList>
    </citation>
    <scope>NUCLEOTIDE SEQUENCE [LARGE SCALE GENOMIC DNA]</scope>
    <source>
        <strain evidence="8 9">KSX58</strain>
    </source>
</reference>
<sequence length="499" mass="57346">MNSREDSVEELPDYGLKFGYDPFWRGPLRVHRGLTDKPCLLILIVAIIIYAVLSYYGWQWRFWMTDAYRVEKISEGMKEFVPMNKWAAATKAIFDQRWVITGGLVLTGALSIFCLMLMRVSAWAVIYSSIFVLFSVVCAGIAYLAYYFGIDPSVLKLVYLILAIGLFIFLLFVFKIKAKFIPVCCELVRESSRVMMFFPSMFLLSVFIWGLTGCLIGWSALIFSIWFKYRQCAASFGKEEKEVYVYLFALCPCGVGMVVALFAFFRMVAAGSYSTWYWTMDKRRVPHLTPIRFILIVFLHHLGTATLGGPIVVLCKVFRFLTGIFRLLEGRDVPNPLSYLLRCITMFLNFIFVFVALFDPYSDETYIFTAIHGDNFCTSSKQSFHLGRRNRSKIRVLRHMITVLVLIFTLAVCTIVGLLMWLVLAQVMKLSIIQSPFGLVFVVVLIFLLAHILFMQLDVASNTLFLCACEDYERNAASLRPYHMTDKLRELIISRNLPE</sequence>
<keyword evidence="3 7" id="KW-0812">Transmembrane</keyword>
<evidence type="ECO:0000256" key="7">
    <source>
        <dbReference type="RuleBase" id="RU368066"/>
    </source>
</evidence>
<dbReference type="AlphaFoldDB" id="A0ABD2XDZ1"/>
<dbReference type="GO" id="GO:0005886">
    <property type="term" value="C:plasma membrane"/>
    <property type="evidence" value="ECO:0007669"/>
    <property type="project" value="UniProtKB-SubCell"/>
</dbReference>
<comment type="function">
    <text evidence="7">Choline transporter.</text>
</comment>
<name>A0ABD2XDZ1_9HYME</name>
<evidence type="ECO:0000256" key="6">
    <source>
        <dbReference type="ARBA" id="ARBA00023180"/>
    </source>
</evidence>
<keyword evidence="6" id="KW-0325">Glycoprotein</keyword>
<comment type="similarity">
    <text evidence="2 7">Belongs to the CTL (choline transporter-like) family.</text>
</comment>
<feature type="transmembrane region" description="Helical" evidence="7">
    <location>
        <begin position="39"/>
        <end position="58"/>
    </location>
</feature>
<dbReference type="EMBL" id="JBJJXI010000031">
    <property type="protein sequence ID" value="KAL3403310.1"/>
    <property type="molecule type" value="Genomic_DNA"/>
</dbReference>
<evidence type="ECO:0000256" key="5">
    <source>
        <dbReference type="ARBA" id="ARBA00023136"/>
    </source>
</evidence>
<comment type="caution">
    <text evidence="8">The sequence shown here is derived from an EMBL/GenBank/DDBJ whole genome shotgun (WGS) entry which is preliminary data.</text>
</comment>
<feature type="transmembrane region" description="Helical" evidence="7">
    <location>
        <begin position="290"/>
        <end position="319"/>
    </location>
</feature>
<dbReference type="InterPro" id="IPR007603">
    <property type="entry name" value="Choline_transptr-like"/>
</dbReference>
<feature type="transmembrane region" description="Helical" evidence="7">
    <location>
        <begin position="339"/>
        <end position="358"/>
    </location>
</feature>
<proteinExistence type="inferred from homology"/>
<evidence type="ECO:0000313" key="8">
    <source>
        <dbReference type="EMBL" id="KAL3403310.1"/>
    </source>
</evidence>
<feature type="transmembrane region" description="Helical" evidence="7">
    <location>
        <begin position="243"/>
        <end position="269"/>
    </location>
</feature>
<protein>
    <recommendedName>
        <fullName evidence="7">Choline transporter-like protein</fullName>
    </recommendedName>
</protein>
<dbReference type="Pfam" id="PF04515">
    <property type="entry name" value="Choline_transpo"/>
    <property type="match status" value="1"/>
</dbReference>
<evidence type="ECO:0000256" key="4">
    <source>
        <dbReference type="ARBA" id="ARBA00022989"/>
    </source>
</evidence>
<feature type="transmembrane region" description="Helical" evidence="7">
    <location>
        <begin position="98"/>
        <end position="118"/>
    </location>
</feature>